<dbReference type="InterPro" id="IPR010839">
    <property type="entry name" value="AtuA_N"/>
</dbReference>
<dbReference type="Pfam" id="PF07287">
    <property type="entry name" value="AtuA"/>
    <property type="match status" value="1"/>
</dbReference>
<evidence type="ECO:0000313" key="3">
    <source>
        <dbReference type="Proteomes" id="UP001321526"/>
    </source>
</evidence>
<accession>A0ABY8FDG4</accession>
<dbReference type="EMBL" id="CP035631">
    <property type="protein sequence ID" value="WFF40702.1"/>
    <property type="molecule type" value="Genomic_DNA"/>
</dbReference>
<evidence type="ECO:0000259" key="1">
    <source>
        <dbReference type="Pfam" id="PF07287"/>
    </source>
</evidence>
<proteinExistence type="predicted"/>
<keyword evidence="3" id="KW-1185">Reference proteome</keyword>
<protein>
    <submittedName>
        <fullName evidence="2">DUF1446 domain-containing protein</fullName>
    </submittedName>
</protein>
<dbReference type="PANTHER" id="PTHR47472">
    <property type="entry name" value="PROPIONYL-COA CARBOXYLASE"/>
    <property type="match status" value="1"/>
</dbReference>
<gene>
    <name evidence="2" type="ORF">EVC62_03855</name>
</gene>
<name>A0ABY8FDG4_9GAMM</name>
<organism evidence="2 3">
    <name type="scientific">Salinicola endophyticus</name>
    <dbReference type="NCBI Taxonomy" id="1949083"/>
    <lineage>
        <taxon>Bacteria</taxon>
        <taxon>Pseudomonadati</taxon>
        <taxon>Pseudomonadota</taxon>
        <taxon>Gammaproteobacteria</taxon>
        <taxon>Oceanospirillales</taxon>
        <taxon>Halomonadaceae</taxon>
        <taxon>Salinicola</taxon>
    </lineage>
</organism>
<dbReference type="RefSeq" id="WP_282235772.1">
    <property type="nucleotide sequence ID" value="NZ_CP035631.1"/>
</dbReference>
<sequence>MPDSPSLSPSTGTSRAYVGCGAGFAGDRPRAAVALVEALAACDGPRYLFFELLAERTLAEAQLRRLSDPERGYASQLFAFLEPVVARCLTLGIPIITNGGAANPTAAARRLRDQLQAQGLTARIACVLGDDRVGEAADADWLPADCPRDEIVSCNVYIGAEAVAQALAEGADIVIGGRLADPSMVVGALRHAHGWAGDDWSKLAVATAAGHLLECGTQVSGGYFADSAHKSVPDLAHLGCPIAEVDGDGSLVITKVPGSGGGVSERTVKEQLLYEVHDPAAYLTPDVTLDLSGVRLETLGTDRVAVRGITGHPAPATLKGNLGLRGLWFGEAGISYAGPGAVARVRLALEILRQRLAEETPTLTPHFDVIGVASLFNDGDGTWLEQALAAAPEVADVRLRLGIVDRDQEAIERALQEVEALYLNGPAGGGGVRRQLGESLRTRAFLIPRARVTPYLAWH</sequence>
<feature type="domain" description="Acyclic terpene utilisation N-terminal" evidence="1">
    <location>
        <begin position="18"/>
        <end position="454"/>
    </location>
</feature>
<dbReference type="PANTHER" id="PTHR47472:SF1">
    <property type="entry name" value="DUF1446-DOMAIN-CONTAINING PROTEIN"/>
    <property type="match status" value="1"/>
</dbReference>
<evidence type="ECO:0000313" key="2">
    <source>
        <dbReference type="EMBL" id="WFF40702.1"/>
    </source>
</evidence>
<reference evidence="2 3" key="1">
    <citation type="submission" date="2019-01" db="EMBL/GenBank/DDBJ databases">
        <title>Genome sequence of Salinicola endophyticus REST5.</title>
        <authorList>
            <person name="Nascimento F.X."/>
        </authorList>
    </citation>
    <scope>NUCLEOTIDE SEQUENCE [LARGE SCALE GENOMIC DNA]</scope>
    <source>
        <strain evidence="2 3">REST5</strain>
    </source>
</reference>
<dbReference type="Proteomes" id="UP001321526">
    <property type="component" value="Chromosome"/>
</dbReference>